<evidence type="ECO:0000313" key="10">
    <source>
        <dbReference type="EMBL" id="AYC31306.1"/>
    </source>
</evidence>
<keyword evidence="3 8" id="KW-0813">Transport</keyword>
<keyword evidence="8" id="KW-0997">Cell inner membrane</keyword>
<dbReference type="SUPFAM" id="SSF103473">
    <property type="entry name" value="MFS general substrate transporter"/>
    <property type="match status" value="1"/>
</dbReference>
<feature type="transmembrane region" description="Helical" evidence="8">
    <location>
        <begin position="112"/>
        <end position="132"/>
    </location>
</feature>
<dbReference type="NCBIfam" id="TIGR00710">
    <property type="entry name" value="efflux_Bcr_CflA"/>
    <property type="match status" value="1"/>
</dbReference>
<evidence type="ECO:0000259" key="9">
    <source>
        <dbReference type="PROSITE" id="PS50850"/>
    </source>
</evidence>
<dbReference type="Gene3D" id="1.20.1720.10">
    <property type="entry name" value="Multidrug resistance protein D"/>
    <property type="match status" value="1"/>
</dbReference>
<protein>
    <recommendedName>
        <fullName evidence="8">Bcr/CflA family efflux transporter</fullName>
    </recommendedName>
</protein>
<keyword evidence="6 8" id="KW-1133">Transmembrane helix</keyword>
<feature type="transmembrane region" description="Helical" evidence="8">
    <location>
        <begin position="138"/>
        <end position="159"/>
    </location>
</feature>
<feature type="transmembrane region" description="Helical" evidence="8">
    <location>
        <begin position="250"/>
        <end position="270"/>
    </location>
</feature>
<evidence type="ECO:0000256" key="3">
    <source>
        <dbReference type="ARBA" id="ARBA00022448"/>
    </source>
</evidence>
<evidence type="ECO:0000313" key="11">
    <source>
        <dbReference type="Proteomes" id="UP000265560"/>
    </source>
</evidence>
<dbReference type="PANTHER" id="PTHR23502:SF132">
    <property type="entry name" value="POLYAMINE TRANSPORTER 2-RELATED"/>
    <property type="match status" value="1"/>
</dbReference>
<dbReference type="InterPro" id="IPR004812">
    <property type="entry name" value="Efflux_drug-R_Bcr/CmlA"/>
</dbReference>
<organism evidence="10 11">
    <name type="scientific">Pseudomonas cavernae</name>
    <dbReference type="NCBI Taxonomy" id="2320867"/>
    <lineage>
        <taxon>Bacteria</taxon>
        <taxon>Pseudomonadati</taxon>
        <taxon>Pseudomonadota</taxon>
        <taxon>Gammaproteobacteria</taxon>
        <taxon>Pseudomonadales</taxon>
        <taxon>Pseudomonadaceae</taxon>
        <taxon>Pseudomonas</taxon>
    </lineage>
</organism>
<feature type="transmembrane region" description="Helical" evidence="8">
    <location>
        <begin position="87"/>
        <end position="105"/>
    </location>
</feature>
<feature type="transmembrane region" description="Helical" evidence="8">
    <location>
        <begin position="47"/>
        <end position="67"/>
    </location>
</feature>
<dbReference type="KEGG" id="pcav:D3880_02370"/>
<feature type="transmembrane region" description="Helical" evidence="8">
    <location>
        <begin position="380"/>
        <end position="399"/>
    </location>
</feature>
<keyword evidence="4" id="KW-1003">Cell membrane</keyword>
<dbReference type="Pfam" id="PF07690">
    <property type="entry name" value="MFS_1"/>
    <property type="match status" value="1"/>
</dbReference>
<evidence type="ECO:0000256" key="5">
    <source>
        <dbReference type="ARBA" id="ARBA00022692"/>
    </source>
</evidence>
<evidence type="ECO:0000256" key="8">
    <source>
        <dbReference type="RuleBase" id="RU365088"/>
    </source>
</evidence>
<keyword evidence="5 8" id="KW-0812">Transmembrane</keyword>
<dbReference type="EMBL" id="CP032419">
    <property type="protein sequence ID" value="AYC31306.1"/>
    <property type="molecule type" value="Genomic_DNA"/>
</dbReference>
<name>A0A385YX89_9PSED</name>
<evidence type="ECO:0000256" key="2">
    <source>
        <dbReference type="ARBA" id="ARBA00006236"/>
    </source>
</evidence>
<sequence length="426" mass="45506">MFLPCLTFARYVFTQPAVPGFFLPFFTPRKSALNSTTTALRPIPLPLLFLLGSLAAIAPLSTDMYLPAFAAIRQEIGLAAGDVELSFSSYFIGMLIGMLCYGPVSDRIGRKLPLLVGLGLYVCASAAITQAGDLTNLVFWRFLQGLGGCAGAVLTFAIIRDRCDMAQSAHNISLLVLIMGAAPVLAPLLGGWVMELAGWRNVFTALSLFGVALFLYAFVVLDERPVAHHGDSGFFAVLREYLDLLKSSRFMTFVLIQALVMGGMFSYIIGSPSVLMDIHGISPGMFGYFFGANAIGVMIAGQLNRALLKRFAPVEILRPALWLPLLGGALLVIDAQLAESTLWLVLPGFFLAVCSVGFVNPNASALAMADQGRRAGKASAILNGAIFGFGMLAGLLLNLCYTGTTATVAWLMFGCAMLAICVGRRL</sequence>
<dbReference type="GO" id="GO:0042910">
    <property type="term" value="F:xenobiotic transmembrane transporter activity"/>
    <property type="evidence" value="ECO:0007669"/>
    <property type="project" value="InterPro"/>
</dbReference>
<dbReference type="CDD" id="cd17320">
    <property type="entry name" value="MFS_MdfA_MDR_like"/>
    <property type="match status" value="1"/>
</dbReference>
<proteinExistence type="inferred from homology"/>
<dbReference type="GO" id="GO:0005886">
    <property type="term" value="C:plasma membrane"/>
    <property type="evidence" value="ECO:0007669"/>
    <property type="project" value="UniProtKB-SubCell"/>
</dbReference>
<feature type="transmembrane region" description="Helical" evidence="8">
    <location>
        <begin position="316"/>
        <end position="335"/>
    </location>
</feature>
<feature type="transmembrane region" description="Helical" evidence="8">
    <location>
        <begin position="171"/>
        <end position="190"/>
    </location>
</feature>
<reference evidence="11" key="1">
    <citation type="submission" date="2018-09" db="EMBL/GenBank/DDBJ databases">
        <authorList>
            <person name="Zhu H."/>
        </authorList>
    </citation>
    <scope>NUCLEOTIDE SEQUENCE [LARGE SCALE GENOMIC DNA]</scope>
    <source>
        <strain evidence="11">K2W31S-8</strain>
    </source>
</reference>
<keyword evidence="7 8" id="KW-0472">Membrane</keyword>
<feature type="transmembrane region" description="Helical" evidence="8">
    <location>
        <begin position="341"/>
        <end position="359"/>
    </location>
</feature>
<keyword evidence="11" id="KW-1185">Reference proteome</keyword>
<comment type="subcellular location">
    <subcellularLocation>
        <location evidence="8">Cell inner membrane</location>
        <topology evidence="8">Multi-pass membrane protein</topology>
    </subcellularLocation>
    <subcellularLocation>
        <location evidence="1">Cell membrane</location>
        <topology evidence="1">Multi-pass membrane protein</topology>
    </subcellularLocation>
</comment>
<comment type="similarity">
    <text evidence="2 8">Belongs to the major facilitator superfamily. Bcr/CmlA family.</text>
</comment>
<evidence type="ECO:0000256" key="4">
    <source>
        <dbReference type="ARBA" id="ARBA00022475"/>
    </source>
</evidence>
<dbReference type="PANTHER" id="PTHR23502">
    <property type="entry name" value="MAJOR FACILITATOR SUPERFAMILY"/>
    <property type="match status" value="1"/>
</dbReference>
<dbReference type="GO" id="GO:1990961">
    <property type="term" value="P:xenobiotic detoxification by transmembrane export across the plasma membrane"/>
    <property type="evidence" value="ECO:0007669"/>
    <property type="project" value="InterPro"/>
</dbReference>
<dbReference type="InterPro" id="IPR011701">
    <property type="entry name" value="MFS"/>
</dbReference>
<feature type="transmembrane region" description="Helical" evidence="8">
    <location>
        <begin position="202"/>
        <end position="221"/>
    </location>
</feature>
<evidence type="ECO:0000256" key="1">
    <source>
        <dbReference type="ARBA" id="ARBA00004651"/>
    </source>
</evidence>
<gene>
    <name evidence="10" type="ORF">D3880_02370</name>
</gene>
<dbReference type="OrthoDB" id="9814303at2"/>
<evidence type="ECO:0000256" key="7">
    <source>
        <dbReference type="ARBA" id="ARBA00023136"/>
    </source>
</evidence>
<dbReference type="InterPro" id="IPR036259">
    <property type="entry name" value="MFS_trans_sf"/>
</dbReference>
<accession>A0A385YX89</accession>
<dbReference type="GO" id="GO:0015385">
    <property type="term" value="F:sodium:proton antiporter activity"/>
    <property type="evidence" value="ECO:0007669"/>
    <property type="project" value="TreeGrafter"/>
</dbReference>
<feature type="transmembrane region" description="Helical" evidence="8">
    <location>
        <begin position="285"/>
        <end position="304"/>
    </location>
</feature>
<feature type="domain" description="Major facilitator superfamily (MFS) profile" evidence="9">
    <location>
        <begin position="47"/>
        <end position="426"/>
    </location>
</feature>
<dbReference type="InterPro" id="IPR020846">
    <property type="entry name" value="MFS_dom"/>
</dbReference>
<evidence type="ECO:0000256" key="6">
    <source>
        <dbReference type="ARBA" id="ARBA00022989"/>
    </source>
</evidence>
<dbReference type="AlphaFoldDB" id="A0A385YX89"/>
<feature type="transmembrane region" description="Helical" evidence="8">
    <location>
        <begin position="405"/>
        <end position="423"/>
    </location>
</feature>
<dbReference type="Proteomes" id="UP000265560">
    <property type="component" value="Chromosome"/>
</dbReference>
<dbReference type="PROSITE" id="PS50850">
    <property type="entry name" value="MFS"/>
    <property type="match status" value="1"/>
</dbReference>